<feature type="transmembrane region" description="Helical" evidence="1">
    <location>
        <begin position="138"/>
        <end position="158"/>
    </location>
</feature>
<feature type="transmembrane region" description="Helical" evidence="1">
    <location>
        <begin position="111"/>
        <end position="132"/>
    </location>
</feature>
<comment type="caution">
    <text evidence="2">The sequence shown here is derived from an EMBL/GenBank/DDBJ whole genome shotgun (WGS) entry which is preliminary data.</text>
</comment>
<dbReference type="EMBL" id="VSRR010000416">
    <property type="protein sequence ID" value="MPC15310.1"/>
    <property type="molecule type" value="Genomic_DNA"/>
</dbReference>
<sequence length="294" mass="32486">MSSSCVPPKNCVVHNPDPSGHDDHSDTSSECGSLCSCTSGSMTSIATIASSNRVPDRDAQESECAALVEPVPIPQVVPQAQEEEENNSYFVVRACQRACCRKLRNPACTSSLRHFLVTCSEIFPWIAGFFIIYYSYCWWGMASGFSAFLFMIGAYAFLRLVKTRGVLSCVPYSSQVQVESDTTEDEDDAEADLQQVTQEAAIDRSAEKPPSYDVAVVKPPPYDLKFHLTPKELHSDPRNKPDGRCHNAGRHVVPATVSIVDESENDVLPSYQDAMKLSLHTDGHERNQQREESS</sequence>
<proteinExistence type="predicted"/>
<keyword evidence="1" id="KW-0472">Membrane</keyword>
<reference evidence="2 3" key="1">
    <citation type="submission" date="2019-05" db="EMBL/GenBank/DDBJ databases">
        <title>Another draft genome of Portunus trituberculatus and its Hox gene families provides insights of decapod evolution.</title>
        <authorList>
            <person name="Jeong J.-H."/>
            <person name="Song I."/>
            <person name="Kim S."/>
            <person name="Choi T."/>
            <person name="Kim D."/>
            <person name="Ryu S."/>
            <person name="Kim W."/>
        </authorList>
    </citation>
    <scope>NUCLEOTIDE SEQUENCE [LARGE SCALE GENOMIC DNA]</scope>
    <source>
        <tissue evidence="2">Muscle</tissue>
    </source>
</reference>
<dbReference type="Proteomes" id="UP000324222">
    <property type="component" value="Unassembled WGS sequence"/>
</dbReference>
<evidence type="ECO:0000313" key="2">
    <source>
        <dbReference type="EMBL" id="MPC15310.1"/>
    </source>
</evidence>
<evidence type="ECO:0000256" key="1">
    <source>
        <dbReference type="SAM" id="Phobius"/>
    </source>
</evidence>
<protein>
    <submittedName>
        <fullName evidence="2">Uncharacterized protein</fullName>
    </submittedName>
</protein>
<name>A0A5B7D0Q6_PORTR</name>
<accession>A0A5B7D0Q6</accession>
<keyword evidence="1" id="KW-0812">Transmembrane</keyword>
<keyword evidence="1" id="KW-1133">Transmembrane helix</keyword>
<gene>
    <name evidence="2" type="ORF">E2C01_008097</name>
</gene>
<keyword evidence="3" id="KW-1185">Reference proteome</keyword>
<organism evidence="2 3">
    <name type="scientific">Portunus trituberculatus</name>
    <name type="common">Swimming crab</name>
    <name type="synonym">Neptunus trituberculatus</name>
    <dbReference type="NCBI Taxonomy" id="210409"/>
    <lineage>
        <taxon>Eukaryota</taxon>
        <taxon>Metazoa</taxon>
        <taxon>Ecdysozoa</taxon>
        <taxon>Arthropoda</taxon>
        <taxon>Crustacea</taxon>
        <taxon>Multicrustacea</taxon>
        <taxon>Malacostraca</taxon>
        <taxon>Eumalacostraca</taxon>
        <taxon>Eucarida</taxon>
        <taxon>Decapoda</taxon>
        <taxon>Pleocyemata</taxon>
        <taxon>Brachyura</taxon>
        <taxon>Eubrachyura</taxon>
        <taxon>Portunoidea</taxon>
        <taxon>Portunidae</taxon>
        <taxon>Portuninae</taxon>
        <taxon>Portunus</taxon>
    </lineage>
</organism>
<evidence type="ECO:0000313" key="3">
    <source>
        <dbReference type="Proteomes" id="UP000324222"/>
    </source>
</evidence>
<dbReference type="AlphaFoldDB" id="A0A5B7D0Q6"/>